<reference evidence="2" key="2">
    <citation type="journal article" date="2024" name="Plant">
        <title>Genomic evolution and insights into agronomic trait innovations of Sesamum species.</title>
        <authorList>
            <person name="Miao H."/>
            <person name="Wang L."/>
            <person name="Qu L."/>
            <person name="Liu H."/>
            <person name="Sun Y."/>
            <person name="Le M."/>
            <person name="Wang Q."/>
            <person name="Wei S."/>
            <person name="Zheng Y."/>
            <person name="Lin W."/>
            <person name="Duan Y."/>
            <person name="Cao H."/>
            <person name="Xiong S."/>
            <person name="Wang X."/>
            <person name="Wei L."/>
            <person name="Li C."/>
            <person name="Ma Q."/>
            <person name="Ju M."/>
            <person name="Zhao R."/>
            <person name="Li G."/>
            <person name="Mu C."/>
            <person name="Tian Q."/>
            <person name="Mei H."/>
            <person name="Zhang T."/>
            <person name="Gao T."/>
            <person name="Zhang H."/>
        </authorList>
    </citation>
    <scope>NUCLEOTIDE SEQUENCE</scope>
    <source>
        <strain evidence="2">G02</strain>
    </source>
</reference>
<gene>
    <name evidence="2" type="ORF">Sradi_7138800</name>
</gene>
<organism evidence="2">
    <name type="scientific">Sesamum radiatum</name>
    <name type="common">Black benniseed</name>
    <dbReference type="NCBI Taxonomy" id="300843"/>
    <lineage>
        <taxon>Eukaryota</taxon>
        <taxon>Viridiplantae</taxon>
        <taxon>Streptophyta</taxon>
        <taxon>Embryophyta</taxon>
        <taxon>Tracheophyta</taxon>
        <taxon>Spermatophyta</taxon>
        <taxon>Magnoliopsida</taxon>
        <taxon>eudicotyledons</taxon>
        <taxon>Gunneridae</taxon>
        <taxon>Pentapetalae</taxon>
        <taxon>asterids</taxon>
        <taxon>lamiids</taxon>
        <taxon>Lamiales</taxon>
        <taxon>Pedaliaceae</taxon>
        <taxon>Sesamum</taxon>
    </lineage>
</organism>
<dbReference type="InterPro" id="IPR036188">
    <property type="entry name" value="FAD/NAD-bd_sf"/>
</dbReference>
<accession>A0AAW2IWT4</accession>
<evidence type="ECO:0000259" key="1">
    <source>
        <dbReference type="Pfam" id="PF01593"/>
    </source>
</evidence>
<comment type="caution">
    <text evidence="2">The sequence shown here is derived from an EMBL/GenBank/DDBJ whole genome shotgun (WGS) entry which is preliminary data.</text>
</comment>
<dbReference type="Pfam" id="PF01593">
    <property type="entry name" value="Amino_oxidase"/>
    <property type="match status" value="1"/>
</dbReference>
<dbReference type="InterPro" id="IPR002937">
    <property type="entry name" value="Amino_oxidase"/>
</dbReference>
<protein>
    <recommendedName>
        <fullName evidence="1">Amine oxidase domain-containing protein</fullName>
    </recommendedName>
</protein>
<proteinExistence type="predicted"/>
<dbReference type="GO" id="GO:0016491">
    <property type="term" value="F:oxidoreductase activity"/>
    <property type="evidence" value="ECO:0007669"/>
    <property type="project" value="InterPro"/>
</dbReference>
<feature type="domain" description="Amine oxidase" evidence="1">
    <location>
        <begin position="46"/>
        <end position="121"/>
    </location>
</feature>
<name>A0AAW2IWT4_SESRA</name>
<evidence type="ECO:0000313" key="2">
    <source>
        <dbReference type="EMBL" id="KAL0286814.1"/>
    </source>
</evidence>
<dbReference type="EMBL" id="JACGWJ010000922">
    <property type="protein sequence ID" value="KAL0286814.1"/>
    <property type="molecule type" value="Genomic_DNA"/>
</dbReference>
<reference evidence="2" key="1">
    <citation type="submission" date="2020-06" db="EMBL/GenBank/DDBJ databases">
        <authorList>
            <person name="Li T."/>
            <person name="Hu X."/>
            <person name="Zhang T."/>
            <person name="Song X."/>
            <person name="Zhang H."/>
            <person name="Dai N."/>
            <person name="Sheng W."/>
            <person name="Hou X."/>
            <person name="Wei L."/>
        </authorList>
    </citation>
    <scope>NUCLEOTIDE SEQUENCE</scope>
    <source>
        <strain evidence="2">G02</strain>
        <tissue evidence="2">Leaf</tissue>
    </source>
</reference>
<dbReference type="AlphaFoldDB" id="A0AAW2IWT4"/>
<feature type="non-terminal residue" evidence="2">
    <location>
        <position position="251"/>
    </location>
</feature>
<dbReference type="SUPFAM" id="SSF51905">
    <property type="entry name" value="FAD/NAD(P)-binding domain"/>
    <property type="match status" value="1"/>
</dbReference>
<sequence length="251" mass="27935">MTIYTGTNGYLDSLEIGQDEGGRGGRRCKRAGGRICFSERRGGGGVYEKEDGLGGCAKTVDIGGTFLGLGFTVFSQVMHPETIELLESLGVDRELCDMSFSVSLDEGQGCEWGTRNGVPSLFARKTNVLNLYFWNMIREIVKFKNDASSYVEELENNPDIDRNETLAHFIQSCGYSELFQKAFFKSNTLTLAIRTFCQVPTCASIWSCSSGVMKFSAYSVLSVLRNDPTLQLIGHSQRLTPRWRSESYVDK</sequence>